<protein>
    <submittedName>
        <fullName evidence="1">Uncharacterized protein</fullName>
    </submittedName>
</protein>
<reference evidence="1 2" key="1">
    <citation type="submission" date="2014-07" db="EMBL/GenBank/DDBJ databases">
        <authorList>
            <person name="McCorrison J."/>
            <person name="Sanka R."/>
            <person name="Torralba M."/>
            <person name="Gillis M."/>
            <person name="Haft D.H."/>
            <person name="Methe B."/>
            <person name="Sutton G."/>
            <person name="Nelson K.E."/>
        </authorList>
    </citation>
    <scope>NUCLEOTIDE SEQUENCE [LARGE SCALE GENOMIC DNA]</scope>
    <source>
        <strain evidence="1 2">DNF00853</strain>
    </source>
</reference>
<comment type="caution">
    <text evidence="1">The sequence shown here is derived from an EMBL/GenBank/DDBJ whole genome shotgun (WGS) entry which is preliminary data.</text>
</comment>
<proteinExistence type="predicted"/>
<dbReference type="Proteomes" id="UP000029556">
    <property type="component" value="Unassembled WGS sequence"/>
</dbReference>
<evidence type="ECO:0000313" key="2">
    <source>
        <dbReference type="Proteomes" id="UP000029556"/>
    </source>
</evidence>
<dbReference type="AlphaFoldDB" id="A0A095ZPM1"/>
<gene>
    <name evidence="1" type="ORF">HMPREF2137_01570</name>
</gene>
<evidence type="ECO:0000313" key="1">
    <source>
        <dbReference type="EMBL" id="KGF36710.1"/>
    </source>
</evidence>
<dbReference type="EMBL" id="JRNN01000025">
    <property type="protein sequence ID" value="KGF36710.1"/>
    <property type="molecule type" value="Genomic_DNA"/>
</dbReference>
<name>A0A095ZPM1_9BACT</name>
<organism evidence="1 2">
    <name type="scientific">Hoylesella buccalis DNF00853</name>
    <dbReference type="NCBI Taxonomy" id="1401074"/>
    <lineage>
        <taxon>Bacteria</taxon>
        <taxon>Pseudomonadati</taxon>
        <taxon>Bacteroidota</taxon>
        <taxon>Bacteroidia</taxon>
        <taxon>Bacteroidales</taxon>
        <taxon>Prevotellaceae</taxon>
        <taxon>Hoylesella</taxon>
    </lineage>
</organism>
<sequence>MSKFWMWLADSILRLCRIALCPFNTIFLAKGNALKVLFACFYAAKPCELAAKVMYLERKTH</sequence>
<accession>A0A095ZPM1</accession>